<evidence type="ECO:0000256" key="1">
    <source>
        <dbReference type="ARBA" id="ARBA00006817"/>
    </source>
</evidence>
<dbReference type="SUPFAM" id="SSF55961">
    <property type="entry name" value="Bet v1-like"/>
    <property type="match status" value="1"/>
</dbReference>
<organism evidence="3 4">
    <name type="scientific">Brevibacillus choshinensis</name>
    <dbReference type="NCBI Taxonomy" id="54911"/>
    <lineage>
        <taxon>Bacteria</taxon>
        <taxon>Bacillati</taxon>
        <taxon>Bacillota</taxon>
        <taxon>Bacilli</taxon>
        <taxon>Bacillales</taxon>
        <taxon>Paenibacillaceae</taxon>
        <taxon>Brevibacillus</taxon>
    </lineage>
</organism>
<dbReference type="CDD" id="cd07814">
    <property type="entry name" value="SRPBCC_CalC_Aha1-like"/>
    <property type="match status" value="1"/>
</dbReference>
<feature type="domain" description="Activator of Hsp90 ATPase homologue 1/2-like C-terminal" evidence="2">
    <location>
        <begin position="26"/>
        <end position="152"/>
    </location>
</feature>
<evidence type="ECO:0000259" key="2">
    <source>
        <dbReference type="Pfam" id="PF08327"/>
    </source>
</evidence>
<evidence type="ECO:0000313" key="4">
    <source>
        <dbReference type="Proteomes" id="UP000596248"/>
    </source>
</evidence>
<dbReference type="EMBL" id="CP069127">
    <property type="protein sequence ID" value="QRG70202.1"/>
    <property type="molecule type" value="Genomic_DNA"/>
</dbReference>
<comment type="similarity">
    <text evidence="1">Belongs to the AHA1 family.</text>
</comment>
<sequence length="157" mass="17954">MTTPITVPDLSERPFSLQVEREMTLTPAALYLAWTRQFDRWFAAPGSVIMQGEVDTAFFFETVYQPDAKSKPMRHPHYGRFLRLEQDRFVELTWVTGTGGTKGTETVVTIEIQEAGDGSRIFLTHAGFPDAESRDQHEYAWPMVLEQLEQKLGKREG</sequence>
<keyword evidence="4" id="KW-1185">Reference proteome</keyword>
<dbReference type="Pfam" id="PF08327">
    <property type="entry name" value="AHSA1"/>
    <property type="match status" value="1"/>
</dbReference>
<reference evidence="3 4" key="1">
    <citation type="submission" date="2021-01" db="EMBL/GenBank/DDBJ databases">
        <title>Identification of strong promoters based on the transcriptome of Brevibacillus choshinensis.</title>
        <authorList>
            <person name="Yao D."/>
            <person name="Zhang K."/>
            <person name="Wu J."/>
        </authorList>
    </citation>
    <scope>NUCLEOTIDE SEQUENCE [LARGE SCALE GENOMIC DNA]</scope>
    <source>
        <strain evidence="3 4">HPD31-SP3</strain>
    </source>
</reference>
<accession>A0ABX7FVH4</accession>
<proteinExistence type="inferred from homology"/>
<dbReference type="InterPro" id="IPR013538">
    <property type="entry name" value="ASHA1/2-like_C"/>
</dbReference>
<gene>
    <name evidence="3" type="ORF">JNE38_14425</name>
</gene>
<dbReference type="InterPro" id="IPR023393">
    <property type="entry name" value="START-like_dom_sf"/>
</dbReference>
<dbReference type="Proteomes" id="UP000596248">
    <property type="component" value="Chromosome"/>
</dbReference>
<evidence type="ECO:0000313" key="3">
    <source>
        <dbReference type="EMBL" id="QRG70202.1"/>
    </source>
</evidence>
<dbReference type="Gene3D" id="3.30.530.20">
    <property type="match status" value="1"/>
</dbReference>
<name>A0ABX7FVH4_BRECH</name>
<protein>
    <submittedName>
        <fullName evidence="3">SRPBCC domain-containing protein</fullName>
    </submittedName>
</protein>
<dbReference type="RefSeq" id="WP_203357176.1">
    <property type="nucleotide sequence ID" value="NZ_CP069127.1"/>
</dbReference>